<evidence type="ECO:0000313" key="3">
    <source>
        <dbReference type="Proteomes" id="UP000255125"/>
    </source>
</evidence>
<dbReference type="OrthoDB" id="5705747at2"/>
<accession>A0A379IKB2</accession>
<reference evidence="2 3" key="1">
    <citation type="submission" date="2018-06" db="EMBL/GenBank/DDBJ databases">
        <authorList>
            <consortium name="Pathogen Informatics"/>
            <person name="Doyle S."/>
        </authorList>
    </citation>
    <scope>NUCLEOTIDE SEQUENCE [LARGE SCALE GENOMIC DNA]</scope>
    <source>
        <strain evidence="2 3">NCTC10392</strain>
    </source>
</reference>
<feature type="region of interest" description="Disordered" evidence="1">
    <location>
        <begin position="24"/>
        <end position="46"/>
    </location>
</feature>
<dbReference type="RefSeq" id="WP_038443901.1">
    <property type="nucleotide sequence ID" value="NZ_CP008896.1"/>
</dbReference>
<evidence type="ECO:0000313" key="2">
    <source>
        <dbReference type="EMBL" id="SUD33833.1"/>
    </source>
</evidence>
<name>A0A379IKB2_PSEFL</name>
<dbReference type="EMBL" id="UGUS01000002">
    <property type="protein sequence ID" value="SUD33833.1"/>
    <property type="molecule type" value="Genomic_DNA"/>
</dbReference>
<feature type="compositionally biased region" description="Polar residues" evidence="1">
    <location>
        <begin position="33"/>
        <end position="46"/>
    </location>
</feature>
<gene>
    <name evidence="2" type="ORF">NCTC10392_05247</name>
</gene>
<organism evidence="2 3">
    <name type="scientific">Pseudomonas fluorescens</name>
    <dbReference type="NCBI Taxonomy" id="294"/>
    <lineage>
        <taxon>Bacteria</taxon>
        <taxon>Pseudomonadati</taxon>
        <taxon>Pseudomonadota</taxon>
        <taxon>Gammaproteobacteria</taxon>
        <taxon>Pseudomonadales</taxon>
        <taxon>Pseudomonadaceae</taxon>
        <taxon>Pseudomonas</taxon>
    </lineage>
</organism>
<evidence type="ECO:0000256" key="1">
    <source>
        <dbReference type="SAM" id="MobiDB-lite"/>
    </source>
</evidence>
<protein>
    <submittedName>
        <fullName evidence="2">Pyrroloquinoline quinone biosynthesis protein PqqE</fullName>
    </submittedName>
</protein>
<sequence>MEISGSSAFYSGLSTIQAGQNRVDQAAGKIASAGTSQPSDAQSDRLQAVNRGQPTNSASNMVELAEGKFQVELGAKVAKASDEVLGTLIDTYA</sequence>
<dbReference type="Proteomes" id="UP000255125">
    <property type="component" value="Unassembled WGS sequence"/>
</dbReference>
<dbReference type="KEGG" id="pfn:HZ99_15215"/>
<dbReference type="AlphaFoldDB" id="A0A379IKB2"/>
<proteinExistence type="predicted"/>